<feature type="site" description="Important for catalytic activity" evidence="7">
    <location>
        <position position="214"/>
    </location>
</feature>
<dbReference type="Proteomes" id="UP000323708">
    <property type="component" value="Unassembled WGS sequence"/>
</dbReference>
<evidence type="ECO:0000313" key="8">
    <source>
        <dbReference type="EMBL" id="KAA1193148.1"/>
    </source>
</evidence>
<gene>
    <name evidence="7 8" type="primary">mltG</name>
    <name evidence="8" type="ORF">F0M18_04705</name>
</gene>
<dbReference type="GO" id="GO:0005886">
    <property type="term" value="C:plasma membrane"/>
    <property type="evidence" value="ECO:0007669"/>
    <property type="project" value="UniProtKB-UniRule"/>
</dbReference>
<keyword evidence="1 7" id="KW-1003">Cell membrane</keyword>
<keyword evidence="2 7" id="KW-0812">Transmembrane</keyword>
<dbReference type="PANTHER" id="PTHR30518">
    <property type="entry name" value="ENDOLYTIC MUREIN TRANSGLYCOSYLASE"/>
    <property type="match status" value="1"/>
</dbReference>
<keyword evidence="6 7" id="KW-0961">Cell wall biogenesis/degradation</keyword>
<reference evidence="8 9" key="1">
    <citation type="submission" date="2019-09" db="EMBL/GenBank/DDBJ databases">
        <authorList>
            <person name="Chen X.-Y."/>
        </authorList>
    </citation>
    <scope>NUCLEOTIDE SEQUENCE [LARGE SCALE GENOMIC DNA]</scope>
    <source>
        <strain evidence="8 9">NY5</strain>
    </source>
</reference>
<dbReference type="GO" id="GO:0008932">
    <property type="term" value="F:lytic endotransglycosylase activity"/>
    <property type="evidence" value="ECO:0007669"/>
    <property type="project" value="UniProtKB-UniRule"/>
</dbReference>
<evidence type="ECO:0000256" key="2">
    <source>
        <dbReference type="ARBA" id="ARBA00022692"/>
    </source>
</evidence>
<proteinExistence type="inferred from homology"/>
<keyword evidence="7" id="KW-0997">Cell inner membrane</keyword>
<evidence type="ECO:0000256" key="5">
    <source>
        <dbReference type="ARBA" id="ARBA00023239"/>
    </source>
</evidence>
<evidence type="ECO:0000313" key="9">
    <source>
        <dbReference type="Proteomes" id="UP000323708"/>
    </source>
</evidence>
<protein>
    <recommendedName>
        <fullName evidence="7">Endolytic murein transglycosylase</fullName>
        <ecNumber evidence="7">4.2.2.29</ecNumber>
    </recommendedName>
    <alternativeName>
        <fullName evidence="7">Peptidoglycan lytic transglycosylase</fullName>
    </alternativeName>
    <alternativeName>
        <fullName evidence="7">Peptidoglycan polymerization terminase</fullName>
    </alternativeName>
</protein>
<dbReference type="HAMAP" id="MF_02065">
    <property type="entry name" value="MltG"/>
    <property type="match status" value="1"/>
</dbReference>
<dbReference type="AlphaFoldDB" id="A0A5B0X3F6"/>
<evidence type="ECO:0000256" key="6">
    <source>
        <dbReference type="ARBA" id="ARBA00023316"/>
    </source>
</evidence>
<sequence length="343" mass="38724">MLRKLLLLLLCLGGIAAITAWQLHSRWQQPLSITGDSYYLFIAPGATLTQVAAQLREDNVYREDWLLRLYGRYTRLDQKVRHGEYAVAAGTTPEQFLALVTSGKVIHYQVTLPEGITLARALSLLAETPELKSVLKGADDPRILQMVAPRTVAEGLFFPDSYRFVRGTTDLDIMRRAHEAMVTILDREWQQRSPGLPYETAYEALIMASIIERETGLEHERDEIAGVFVRRLQRKMRLQTDPTVIYGLGESFDGNLRRVHLRDAGNPYNTYRHAGLPPSPIALPGQAAIHAALNPKEGTALFFVARGDGGHYFSDTLAEHEQAVRKYQLQRRQDYRSAPQEAQ</sequence>
<dbReference type="GO" id="GO:0071555">
    <property type="term" value="P:cell wall organization"/>
    <property type="evidence" value="ECO:0007669"/>
    <property type="project" value="UniProtKB-KW"/>
</dbReference>
<dbReference type="EC" id="4.2.2.29" evidence="7"/>
<evidence type="ECO:0000256" key="3">
    <source>
        <dbReference type="ARBA" id="ARBA00022989"/>
    </source>
</evidence>
<dbReference type="FunFam" id="3.30.160.60:FF:000242">
    <property type="entry name" value="Endolytic murein transglycosylase"/>
    <property type="match status" value="1"/>
</dbReference>
<keyword evidence="9" id="KW-1185">Reference proteome</keyword>
<organism evidence="8 9">
    <name type="scientific">Pseudohalioglobus sediminis</name>
    <dbReference type="NCBI Taxonomy" id="2606449"/>
    <lineage>
        <taxon>Bacteria</taxon>
        <taxon>Pseudomonadati</taxon>
        <taxon>Pseudomonadota</taxon>
        <taxon>Gammaproteobacteria</taxon>
        <taxon>Cellvibrionales</taxon>
        <taxon>Halieaceae</taxon>
        <taxon>Pseudohalioglobus</taxon>
    </lineage>
</organism>
<keyword evidence="3 7" id="KW-1133">Transmembrane helix</keyword>
<dbReference type="InterPro" id="IPR003770">
    <property type="entry name" value="MLTG-like"/>
</dbReference>
<dbReference type="Pfam" id="PF02618">
    <property type="entry name" value="YceG"/>
    <property type="match status" value="1"/>
</dbReference>
<dbReference type="RefSeq" id="WP_149610256.1">
    <property type="nucleotide sequence ID" value="NZ_VTUX01000002.1"/>
</dbReference>
<dbReference type="GO" id="GO:0009252">
    <property type="term" value="P:peptidoglycan biosynthetic process"/>
    <property type="evidence" value="ECO:0007669"/>
    <property type="project" value="UniProtKB-UniRule"/>
</dbReference>
<comment type="function">
    <text evidence="7">Functions as a peptidoglycan terminase that cleaves nascent peptidoglycan strands endolytically to terminate their elongation.</text>
</comment>
<dbReference type="CDD" id="cd08010">
    <property type="entry name" value="MltG_like"/>
    <property type="match status" value="1"/>
</dbReference>
<accession>A0A5B0X3F6</accession>
<comment type="similarity">
    <text evidence="7">Belongs to the transglycosylase MltG family.</text>
</comment>
<evidence type="ECO:0000256" key="1">
    <source>
        <dbReference type="ARBA" id="ARBA00022475"/>
    </source>
</evidence>
<comment type="catalytic activity">
    <reaction evidence="7">
        <text>a peptidoglycan chain = a peptidoglycan chain with N-acetyl-1,6-anhydromuramyl-[peptide] at the reducing end + a peptidoglycan chain with N-acetylglucosamine at the non-reducing end.</text>
        <dbReference type="EC" id="4.2.2.29"/>
    </reaction>
</comment>
<keyword evidence="5 7" id="KW-0456">Lyase</keyword>
<dbReference type="NCBIfam" id="TIGR00247">
    <property type="entry name" value="endolytic transglycosylase MltG"/>
    <property type="match status" value="1"/>
</dbReference>
<keyword evidence="4 7" id="KW-0472">Membrane</keyword>
<dbReference type="Gene3D" id="3.30.160.60">
    <property type="entry name" value="Classic Zinc Finger"/>
    <property type="match status" value="1"/>
</dbReference>
<evidence type="ECO:0000256" key="4">
    <source>
        <dbReference type="ARBA" id="ARBA00023136"/>
    </source>
</evidence>
<dbReference type="PANTHER" id="PTHR30518:SF2">
    <property type="entry name" value="ENDOLYTIC MUREIN TRANSGLYCOSYLASE"/>
    <property type="match status" value="1"/>
</dbReference>
<dbReference type="Gene3D" id="3.30.1490.480">
    <property type="entry name" value="Endolytic murein transglycosylase"/>
    <property type="match status" value="1"/>
</dbReference>
<dbReference type="EMBL" id="VTUX01000002">
    <property type="protein sequence ID" value="KAA1193148.1"/>
    <property type="molecule type" value="Genomic_DNA"/>
</dbReference>
<evidence type="ECO:0000256" key="7">
    <source>
        <dbReference type="HAMAP-Rule" id="MF_02065"/>
    </source>
</evidence>
<name>A0A5B0X3F6_9GAMM</name>
<comment type="caution">
    <text evidence="8">The sequence shown here is derived from an EMBL/GenBank/DDBJ whole genome shotgun (WGS) entry which is preliminary data.</text>
</comment>